<evidence type="ECO:0000313" key="3">
    <source>
        <dbReference type="Proteomes" id="UP001153954"/>
    </source>
</evidence>
<protein>
    <recommendedName>
        <fullName evidence="4">Neuropeptide F</fullName>
    </recommendedName>
</protein>
<gene>
    <name evidence="2" type="ORF">EEDITHA_LOCUS1798</name>
</gene>
<evidence type="ECO:0000256" key="1">
    <source>
        <dbReference type="SAM" id="SignalP"/>
    </source>
</evidence>
<dbReference type="AlphaFoldDB" id="A0AAU9TII0"/>
<name>A0AAU9TII0_EUPED</name>
<keyword evidence="1" id="KW-0732">Signal</keyword>
<organism evidence="2 3">
    <name type="scientific">Euphydryas editha</name>
    <name type="common">Edith's checkerspot</name>
    <dbReference type="NCBI Taxonomy" id="104508"/>
    <lineage>
        <taxon>Eukaryota</taxon>
        <taxon>Metazoa</taxon>
        <taxon>Ecdysozoa</taxon>
        <taxon>Arthropoda</taxon>
        <taxon>Hexapoda</taxon>
        <taxon>Insecta</taxon>
        <taxon>Pterygota</taxon>
        <taxon>Neoptera</taxon>
        <taxon>Endopterygota</taxon>
        <taxon>Lepidoptera</taxon>
        <taxon>Glossata</taxon>
        <taxon>Ditrysia</taxon>
        <taxon>Papilionoidea</taxon>
        <taxon>Nymphalidae</taxon>
        <taxon>Nymphalinae</taxon>
        <taxon>Euphydryas</taxon>
    </lineage>
</organism>
<evidence type="ECO:0008006" key="4">
    <source>
        <dbReference type="Google" id="ProtNLM"/>
    </source>
</evidence>
<feature type="signal peptide" evidence="1">
    <location>
        <begin position="1"/>
        <end position="22"/>
    </location>
</feature>
<keyword evidence="3" id="KW-1185">Reference proteome</keyword>
<accession>A0AAU9TII0</accession>
<dbReference type="Proteomes" id="UP001153954">
    <property type="component" value="Unassembled WGS sequence"/>
</dbReference>
<sequence>MFNKKIVVIIAVVLAMFYFAEAREEGPHDMADALRMLQELDRLYTQASRPRLLDDFLHAKMINDDSFETPMSSAYGVYRDLVLTF</sequence>
<feature type="chain" id="PRO_5043549714" description="Neuropeptide F" evidence="1">
    <location>
        <begin position="23"/>
        <end position="85"/>
    </location>
</feature>
<dbReference type="EMBL" id="CAKOGL010000004">
    <property type="protein sequence ID" value="CAH2085312.1"/>
    <property type="molecule type" value="Genomic_DNA"/>
</dbReference>
<evidence type="ECO:0000313" key="2">
    <source>
        <dbReference type="EMBL" id="CAH2085312.1"/>
    </source>
</evidence>
<proteinExistence type="predicted"/>
<reference evidence="2" key="1">
    <citation type="submission" date="2022-03" db="EMBL/GenBank/DDBJ databases">
        <authorList>
            <person name="Tunstrom K."/>
        </authorList>
    </citation>
    <scope>NUCLEOTIDE SEQUENCE</scope>
</reference>
<comment type="caution">
    <text evidence="2">The sequence shown here is derived from an EMBL/GenBank/DDBJ whole genome shotgun (WGS) entry which is preliminary data.</text>
</comment>